<dbReference type="AlphaFoldDB" id="A0A2S6HZF6"/>
<comment type="similarity">
    <text evidence="1">Belongs to the ABC transporter superfamily.</text>
</comment>
<dbReference type="Pfam" id="PF00005">
    <property type="entry name" value="ABC_tran"/>
    <property type="match status" value="1"/>
</dbReference>
<comment type="caution">
    <text evidence="6">The sequence shown here is derived from an EMBL/GenBank/DDBJ whole genome shotgun (WGS) entry which is preliminary data.</text>
</comment>
<dbReference type="CDD" id="cd03220">
    <property type="entry name" value="ABC_KpsT_Wzt"/>
    <property type="match status" value="1"/>
</dbReference>
<evidence type="ECO:0000313" key="7">
    <source>
        <dbReference type="Proteomes" id="UP000237749"/>
    </source>
</evidence>
<dbReference type="GO" id="GO:0140359">
    <property type="term" value="F:ABC-type transporter activity"/>
    <property type="evidence" value="ECO:0007669"/>
    <property type="project" value="InterPro"/>
</dbReference>
<dbReference type="InterPro" id="IPR003439">
    <property type="entry name" value="ABC_transporter-like_ATP-bd"/>
</dbReference>
<evidence type="ECO:0000256" key="1">
    <source>
        <dbReference type="ARBA" id="ARBA00005417"/>
    </source>
</evidence>
<keyword evidence="7" id="KW-1185">Reference proteome</keyword>
<dbReference type="InterPro" id="IPR015860">
    <property type="entry name" value="ABC_transpr_TagH-like"/>
</dbReference>
<evidence type="ECO:0000256" key="3">
    <source>
        <dbReference type="ARBA" id="ARBA00022741"/>
    </source>
</evidence>
<dbReference type="InterPro" id="IPR017871">
    <property type="entry name" value="ABC_transporter-like_CS"/>
</dbReference>
<dbReference type="InterPro" id="IPR050683">
    <property type="entry name" value="Bact_Polysacc_Export_ATP-bd"/>
</dbReference>
<accession>A0A2S6HZF6</accession>
<evidence type="ECO:0000313" key="6">
    <source>
        <dbReference type="EMBL" id="PPK83533.1"/>
    </source>
</evidence>
<evidence type="ECO:0000256" key="2">
    <source>
        <dbReference type="ARBA" id="ARBA00022448"/>
    </source>
</evidence>
<dbReference type="Proteomes" id="UP000237749">
    <property type="component" value="Unassembled WGS sequence"/>
</dbReference>
<evidence type="ECO:0000256" key="4">
    <source>
        <dbReference type="ARBA" id="ARBA00022840"/>
    </source>
</evidence>
<dbReference type="SMART" id="SM00382">
    <property type="entry name" value="AAA"/>
    <property type="match status" value="1"/>
</dbReference>
<protein>
    <submittedName>
        <fullName evidence="6">ABC-2 type transport system ATP-binding protein</fullName>
    </submittedName>
</protein>
<dbReference type="InterPro" id="IPR027417">
    <property type="entry name" value="P-loop_NTPase"/>
</dbReference>
<evidence type="ECO:0000259" key="5">
    <source>
        <dbReference type="PROSITE" id="PS50893"/>
    </source>
</evidence>
<dbReference type="EMBL" id="PTJA01000001">
    <property type="protein sequence ID" value="PPK83533.1"/>
    <property type="molecule type" value="Genomic_DNA"/>
</dbReference>
<feature type="domain" description="ABC transporter" evidence="5">
    <location>
        <begin position="21"/>
        <end position="241"/>
    </location>
</feature>
<dbReference type="GO" id="GO:0016020">
    <property type="term" value="C:membrane"/>
    <property type="evidence" value="ECO:0007669"/>
    <property type="project" value="InterPro"/>
</dbReference>
<keyword evidence="3" id="KW-0547">Nucleotide-binding</keyword>
<gene>
    <name evidence="6" type="ORF">BXY41_101597</name>
</gene>
<reference evidence="6 7" key="1">
    <citation type="submission" date="2018-02" db="EMBL/GenBank/DDBJ databases">
        <title>Genomic Encyclopedia of Archaeal and Bacterial Type Strains, Phase II (KMG-II): from individual species to whole genera.</title>
        <authorList>
            <person name="Goeker M."/>
        </authorList>
    </citation>
    <scope>NUCLEOTIDE SEQUENCE [LARGE SCALE GENOMIC DNA]</scope>
    <source>
        <strain evidence="6 7">DSM 3808</strain>
    </source>
</reference>
<dbReference type="PANTHER" id="PTHR46743:SF2">
    <property type="entry name" value="TEICHOIC ACIDS EXPORT ATP-BINDING PROTEIN TAGH"/>
    <property type="match status" value="1"/>
</dbReference>
<keyword evidence="2" id="KW-0813">Transport</keyword>
<keyword evidence="4 6" id="KW-0067">ATP-binding</keyword>
<proteinExistence type="inferred from homology"/>
<dbReference type="RefSeq" id="WP_104434431.1">
    <property type="nucleotide sequence ID" value="NZ_PTJA01000001.1"/>
</dbReference>
<dbReference type="GO" id="GO:0005524">
    <property type="term" value="F:ATP binding"/>
    <property type="evidence" value="ECO:0007669"/>
    <property type="project" value="UniProtKB-KW"/>
</dbReference>
<organism evidence="6 7">
    <name type="scientific">Lacrimispora xylanisolvens</name>
    <dbReference type="NCBI Taxonomy" id="384636"/>
    <lineage>
        <taxon>Bacteria</taxon>
        <taxon>Bacillati</taxon>
        <taxon>Bacillota</taxon>
        <taxon>Clostridia</taxon>
        <taxon>Lachnospirales</taxon>
        <taxon>Lachnospiraceae</taxon>
        <taxon>Lacrimispora</taxon>
    </lineage>
</organism>
<dbReference type="GO" id="GO:0016887">
    <property type="term" value="F:ATP hydrolysis activity"/>
    <property type="evidence" value="ECO:0007669"/>
    <property type="project" value="InterPro"/>
</dbReference>
<sequence length="243" mass="27274">MENDVIIDVSGISMMFNLSNEKIDNIKEYVIKFLKRELMFNEFWALKDVSFSIKKGESVGLVGLNGSGKSTMLKVIAGVMKPTKGKVLVNGTIAPLIELGAGFDTDLSARENIYLNGAMLGFSKKQMNEKFNEIMDFAELWEFVDVAIKNFSSGMLARLGFSIATASRPDILIVDEILAVGDYKFQQKCEERINKMIEDGTTIVMVSHSIDQVKRICKKAVWLESGKVRMYGDADYVCQEYQQ</sequence>
<dbReference type="PROSITE" id="PS50893">
    <property type="entry name" value="ABC_TRANSPORTER_2"/>
    <property type="match status" value="1"/>
</dbReference>
<dbReference type="OrthoDB" id="9808363at2"/>
<dbReference type="SUPFAM" id="SSF52540">
    <property type="entry name" value="P-loop containing nucleoside triphosphate hydrolases"/>
    <property type="match status" value="1"/>
</dbReference>
<dbReference type="PANTHER" id="PTHR46743">
    <property type="entry name" value="TEICHOIC ACIDS EXPORT ATP-BINDING PROTEIN TAGH"/>
    <property type="match status" value="1"/>
</dbReference>
<dbReference type="Gene3D" id="3.40.50.300">
    <property type="entry name" value="P-loop containing nucleotide triphosphate hydrolases"/>
    <property type="match status" value="1"/>
</dbReference>
<dbReference type="PROSITE" id="PS00211">
    <property type="entry name" value="ABC_TRANSPORTER_1"/>
    <property type="match status" value="1"/>
</dbReference>
<dbReference type="InterPro" id="IPR003593">
    <property type="entry name" value="AAA+_ATPase"/>
</dbReference>
<name>A0A2S6HZF6_9FIRM</name>